<dbReference type="InterPro" id="IPR037069">
    <property type="entry name" value="AcylCoA_DH/ox_N_sf"/>
</dbReference>
<dbReference type="GO" id="GO:0003995">
    <property type="term" value="F:acyl-CoA dehydrogenase activity"/>
    <property type="evidence" value="ECO:0007669"/>
    <property type="project" value="TreeGrafter"/>
</dbReference>
<dbReference type="InterPro" id="IPR013107">
    <property type="entry name" value="Acyl-CoA_DH_C"/>
</dbReference>
<dbReference type="Pfam" id="PF08028">
    <property type="entry name" value="Acyl-CoA_dh_2"/>
    <property type="match status" value="1"/>
</dbReference>
<evidence type="ECO:0000259" key="4">
    <source>
        <dbReference type="Pfam" id="PF08028"/>
    </source>
</evidence>
<dbReference type="InterPro" id="IPR046373">
    <property type="entry name" value="Acyl-CoA_Oxase/DH_mid-dom_sf"/>
</dbReference>
<feature type="domain" description="Acyl-CoA dehydrogenase/oxidase N-terminal" evidence="3">
    <location>
        <begin position="6"/>
        <end position="97"/>
    </location>
</feature>
<dbReference type="Gene3D" id="1.20.140.10">
    <property type="entry name" value="Butyryl-CoA Dehydrogenase, subunit A, domain 3"/>
    <property type="match status" value="1"/>
</dbReference>
<feature type="domain" description="Acyl-CoA dehydrogenase C-terminal" evidence="4">
    <location>
        <begin position="237"/>
        <end position="365"/>
    </location>
</feature>
<sequence length="389" mass="41887">MATDVLDNVRALLPELAAAAAETENSRRIGAAGMDSLVRSGLFRMMLPARFGGLESPPLELFTAIRAVSSACASTGWVASTLGVSTWQVGLFDEQAQEDVWANDSGALVASAYQPVGQLRPDGDHYRLTGVWRYVSGSEHCSWLFMGALVLDSEGNPVEHALALVPSSDVSMSFGPDCVGLRAAANTDVTVADVVVPAHRVYGAKQRARRENRKHQRALGPLYRYPVTVLYTTSLTVPLIGAAEGAYACAVDLLAGVPAKRQGRARALDNESVQCAVARAAAEIDSAVLQLERDFDEMHAFAAAAKDFPETLRARARRDQVLGTRTAVEAADRLLRAGGRTSLLLDNPIQRFWRDIHMGASHRVNDVEATLSMVGRATLGLSSHEMMFI</sequence>
<dbReference type="RefSeq" id="WP_067872403.1">
    <property type="nucleotide sequence ID" value="NZ_JAAXOP010000006.1"/>
</dbReference>
<dbReference type="EMBL" id="JAAXOP010000006">
    <property type="protein sequence ID" value="NKY51282.1"/>
    <property type="molecule type" value="Genomic_DNA"/>
</dbReference>
<dbReference type="Proteomes" id="UP000565711">
    <property type="component" value="Unassembled WGS sequence"/>
</dbReference>
<evidence type="ECO:0000259" key="3">
    <source>
        <dbReference type="Pfam" id="PF02771"/>
    </source>
</evidence>
<dbReference type="Pfam" id="PF02771">
    <property type="entry name" value="Acyl-CoA_dh_N"/>
    <property type="match status" value="1"/>
</dbReference>
<gene>
    <name evidence="5" type="ORF">HGA08_13745</name>
</gene>
<comment type="similarity">
    <text evidence="2">Belongs to the HpaH/HsaA monooxygenase family.</text>
</comment>
<dbReference type="SUPFAM" id="SSF47203">
    <property type="entry name" value="Acyl-CoA dehydrogenase C-terminal domain-like"/>
    <property type="match status" value="1"/>
</dbReference>
<evidence type="ECO:0000313" key="5">
    <source>
        <dbReference type="EMBL" id="NKY51282.1"/>
    </source>
</evidence>
<dbReference type="GO" id="GO:0016712">
    <property type="term" value="F:oxidoreductase activity, acting on paired donors, with incorporation or reduction of molecular oxygen, reduced flavin or flavoprotein as one donor, and incorporation of one atom of oxygen"/>
    <property type="evidence" value="ECO:0007669"/>
    <property type="project" value="TreeGrafter"/>
</dbReference>
<dbReference type="Gene3D" id="1.10.540.10">
    <property type="entry name" value="Acyl-CoA dehydrogenase/oxidase, N-terminal domain"/>
    <property type="match status" value="1"/>
</dbReference>
<dbReference type="PANTHER" id="PTHR48083">
    <property type="entry name" value="MEDIUM-CHAIN SPECIFIC ACYL-COA DEHYDROGENASE, MITOCHONDRIAL-RELATED"/>
    <property type="match status" value="1"/>
</dbReference>
<keyword evidence="5" id="KW-0503">Monooxygenase</keyword>
<protein>
    <submittedName>
        <fullName evidence="5">Flavin-dependent monooxygenase</fullName>
    </submittedName>
</protein>
<evidence type="ECO:0000256" key="2">
    <source>
        <dbReference type="ARBA" id="ARBA00049661"/>
    </source>
</evidence>
<accession>A0A846XZJ9</accession>
<dbReference type="GO" id="GO:0050660">
    <property type="term" value="F:flavin adenine dinucleotide binding"/>
    <property type="evidence" value="ECO:0007669"/>
    <property type="project" value="InterPro"/>
</dbReference>
<dbReference type="SUPFAM" id="SSF56645">
    <property type="entry name" value="Acyl-CoA dehydrogenase NM domain-like"/>
    <property type="match status" value="1"/>
</dbReference>
<name>A0A846XZJ9_9NOCA</name>
<dbReference type="PIRSF" id="PIRSF016578">
    <property type="entry name" value="HsaA"/>
    <property type="match status" value="1"/>
</dbReference>
<proteinExistence type="inferred from homology"/>
<dbReference type="PANTHER" id="PTHR48083:SF19">
    <property type="entry name" value="FLAVIN-DEPENDENT MONOOXYGENASE, OXYGENASE SUBUNIT HSAA"/>
    <property type="match status" value="1"/>
</dbReference>
<dbReference type="GO" id="GO:0005737">
    <property type="term" value="C:cytoplasm"/>
    <property type="evidence" value="ECO:0007669"/>
    <property type="project" value="TreeGrafter"/>
</dbReference>
<dbReference type="InterPro" id="IPR036250">
    <property type="entry name" value="AcylCo_DH-like_C"/>
</dbReference>
<evidence type="ECO:0000313" key="6">
    <source>
        <dbReference type="Proteomes" id="UP000565711"/>
    </source>
</evidence>
<dbReference type="InterPro" id="IPR050741">
    <property type="entry name" value="Acyl-CoA_dehydrogenase"/>
</dbReference>
<dbReference type="AlphaFoldDB" id="A0A846XZJ9"/>
<dbReference type="Gene3D" id="2.40.110.10">
    <property type="entry name" value="Butyryl-CoA Dehydrogenase, subunit A, domain 2"/>
    <property type="match status" value="1"/>
</dbReference>
<keyword evidence="6" id="KW-1185">Reference proteome</keyword>
<keyword evidence="1" id="KW-0560">Oxidoreductase</keyword>
<reference evidence="5 6" key="1">
    <citation type="submission" date="2020-04" db="EMBL/GenBank/DDBJ databases">
        <title>MicrobeNet Type strains.</title>
        <authorList>
            <person name="Nicholson A.C."/>
        </authorList>
    </citation>
    <scope>NUCLEOTIDE SEQUENCE [LARGE SCALE GENOMIC DNA]</scope>
    <source>
        <strain evidence="5 6">JCM 12354</strain>
    </source>
</reference>
<dbReference type="InterPro" id="IPR013786">
    <property type="entry name" value="AcylCoA_DH/ox_N"/>
</dbReference>
<dbReference type="GO" id="GO:0033539">
    <property type="term" value="P:fatty acid beta-oxidation using acyl-CoA dehydrogenase"/>
    <property type="evidence" value="ECO:0007669"/>
    <property type="project" value="TreeGrafter"/>
</dbReference>
<dbReference type="InterPro" id="IPR009100">
    <property type="entry name" value="AcylCoA_DH/oxidase_NM_dom_sf"/>
</dbReference>
<comment type="caution">
    <text evidence="5">The sequence shown here is derived from an EMBL/GenBank/DDBJ whole genome shotgun (WGS) entry which is preliminary data.</text>
</comment>
<organism evidence="5 6">
    <name type="scientific">Nocardia vermiculata</name>
    <dbReference type="NCBI Taxonomy" id="257274"/>
    <lineage>
        <taxon>Bacteria</taxon>
        <taxon>Bacillati</taxon>
        <taxon>Actinomycetota</taxon>
        <taxon>Actinomycetes</taxon>
        <taxon>Mycobacteriales</taxon>
        <taxon>Nocardiaceae</taxon>
        <taxon>Nocardia</taxon>
    </lineage>
</organism>
<evidence type="ECO:0000256" key="1">
    <source>
        <dbReference type="ARBA" id="ARBA00023002"/>
    </source>
</evidence>